<sequence>MNKINHKPVADDLPDTSNGTAVAMPRVMWTIALAAALFASAISLGINVYAGMLRAGTVTEQICTVATSLVAALCMYLAPMLWRFAPTRARVVLAVLWLLAVGGVLRGQVDVLAFANLHAADERAQTVAVVAVPSVATGPEGRNLMVIEQDIAKASIDLAHVDARRCVGECRSLHMRKAELSAQLALLDAEANEAKRSAAEQDWRRDQVSRAQELRESRRAEPGTALVAPWLGTTEARLDLLMNFVLVVVLEGTACYCWYFVGLGAVATRRAAVADDRNATTLESQAIVPMPELSQDGRDDRDATQAALVEPPPVAFSRPVVASDRNATASRLEVVAPIPKARLAGRVEPSATHVATVAEGELVASDACPDPLMSDDDRRIAEIHEAVVAGRLKRNLVSIRKFLGCAQSEASRLNRLYIERFDKARGLRVVPTS</sequence>
<evidence type="ECO:0000313" key="3">
    <source>
        <dbReference type="Proteomes" id="UP000252458"/>
    </source>
</evidence>
<proteinExistence type="predicted"/>
<evidence type="ECO:0000313" key="2">
    <source>
        <dbReference type="EMBL" id="RBB37537.1"/>
    </source>
</evidence>
<accession>A0A365QSI5</accession>
<feature type="transmembrane region" description="Helical" evidence="1">
    <location>
        <begin position="240"/>
        <end position="261"/>
    </location>
</feature>
<keyword evidence="1" id="KW-0472">Membrane</keyword>
<name>A0A365QSI5_9BURK</name>
<feature type="transmembrane region" description="Helical" evidence="1">
    <location>
        <begin position="62"/>
        <end position="82"/>
    </location>
</feature>
<organism evidence="2 3">
    <name type="scientific">Burkholderia reimsis</name>
    <dbReference type="NCBI Taxonomy" id="2234132"/>
    <lineage>
        <taxon>Bacteria</taxon>
        <taxon>Pseudomonadati</taxon>
        <taxon>Pseudomonadota</taxon>
        <taxon>Betaproteobacteria</taxon>
        <taxon>Burkholderiales</taxon>
        <taxon>Burkholderiaceae</taxon>
        <taxon>Burkholderia</taxon>
    </lineage>
</organism>
<comment type="caution">
    <text evidence="2">The sequence shown here is derived from an EMBL/GenBank/DDBJ whole genome shotgun (WGS) entry which is preliminary data.</text>
</comment>
<dbReference type="AlphaFoldDB" id="A0A365QSI5"/>
<gene>
    <name evidence="2" type="ORF">DPV79_21310</name>
</gene>
<keyword evidence="1" id="KW-1133">Transmembrane helix</keyword>
<feature type="transmembrane region" description="Helical" evidence="1">
    <location>
        <begin position="88"/>
        <end position="105"/>
    </location>
</feature>
<keyword evidence="3" id="KW-1185">Reference proteome</keyword>
<protein>
    <submittedName>
        <fullName evidence="2">Uncharacterized protein</fullName>
    </submittedName>
</protein>
<dbReference type="RefSeq" id="WP_113046391.1">
    <property type="nucleotide sequence ID" value="NZ_QMFZ01000018.1"/>
</dbReference>
<reference evidence="2 3" key="1">
    <citation type="submission" date="2018-06" db="EMBL/GenBank/DDBJ databases">
        <title>Draft genome sequence of Burkholderia reimsis strain BE51 isolated from a French agricultural soil.</title>
        <authorList>
            <person name="Esmaeel Q."/>
        </authorList>
    </citation>
    <scope>NUCLEOTIDE SEQUENCE [LARGE SCALE GENOMIC DNA]</scope>
    <source>
        <strain evidence="2 3">BE51</strain>
    </source>
</reference>
<dbReference type="Proteomes" id="UP000252458">
    <property type="component" value="Unassembled WGS sequence"/>
</dbReference>
<dbReference type="EMBL" id="QMFZ01000018">
    <property type="protein sequence ID" value="RBB37537.1"/>
    <property type="molecule type" value="Genomic_DNA"/>
</dbReference>
<evidence type="ECO:0000256" key="1">
    <source>
        <dbReference type="SAM" id="Phobius"/>
    </source>
</evidence>
<keyword evidence="1" id="KW-0812">Transmembrane</keyword>
<feature type="transmembrane region" description="Helical" evidence="1">
    <location>
        <begin position="27"/>
        <end position="50"/>
    </location>
</feature>